<gene>
    <name evidence="9" type="ORF">THASP1DRAFT_2163</name>
</gene>
<dbReference type="Gene3D" id="6.10.140.2220">
    <property type="match status" value="1"/>
</dbReference>
<evidence type="ECO:0000313" key="9">
    <source>
        <dbReference type="EMBL" id="RKP09326.1"/>
    </source>
</evidence>
<dbReference type="GO" id="GO:0007163">
    <property type="term" value="P:establishment or maintenance of cell polarity"/>
    <property type="evidence" value="ECO:0007669"/>
    <property type="project" value="TreeGrafter"/>
</dbReference>
<dbReference type="GO" id="GO:1990304">
    <property type="term" value="C:MUB1-RAD6-UBR2 ubiquitin ligase complex"/>
    <property type="evidence" value="ECO:0007669"/>
    <property type="project" value="TreeGrafter"/>
</dbReference>
<evidence type="ECO:0000256" key="7">
    <source>
        <dbReference type="PROSITE-ProRule" id="PRU00134"/>
    </source>
</evidence>
<proteinExistence type="inferred from homology"/>
<dbReference type="PANTHER" id="PTHR47442:SF1">
    <property type="entry name" value="MYND-TYPE ZINC FINGER PROTEIN MUB1"/>
    <property type="match status" value="1"/>
</dbReference>
<dbReference type="InterPro" id="IPR051664">
    <property type="entry name" value="MYND-type_zinc_finger"/>
</dbReference>
<keyword evidence="10" id="KW-1185">Reference proteome</keyword>
<protein>
    <recommendedName>
        <fullName evidence="8">MYND-type domain-containing protein</fullName>
    </recommendedName>
</protein>
<dbReference type="GO" id="GO:0005737">
    <property type="term" value="C:cytoplasm"/>
    <property type="evidence" value="ECO:0007669"/>
    <property type="project" value="UniProtKB-SubCell"/>
</dbReference>
<dbReference type="GO" id="GO:0008270">
    <property type="term" value="F:zinc ion binding"/>
    <property type="evidence" value="ECO:0007669"/>
    <property type="project" value="UniProtKB-KW"/>
</dbReference>
<accession>A0A4P9XT65</accession>
<comment type="subcellular location">
    <subcellularLocation>
        <location evidence="1">Cytoplasm</location>
    </subcellularLocation>
</comment>
<dbReference type="AlphaFoldDB" id="A0A4P9XT65"/>
<feature type="domain" description="MYND-type" evidence="8">
    <location>
        <begin position="258"/>
        <end position="300"/>
    </location>
</feature>
<dbReference type="EMBL" id="KZ992522">
    <property type="protein sequence ID" value="RKP09326.1"/>
    <property type="molecule type" value="Genomic_DNA"/>
</dbReference>
<evidence type="ECO:0000256" key="6">
    <source>
        <dbReference type="ARBA" id="ARBA00022833"/>
    </source>
</evidence>
<dbReference type="InterPro" id="IPR002893">
    <property type="entry name" value="Znf_MYND"/>
</dbReference>
<evidence type="ECO:0000256" key="3">
    <source>
        <dbReference type="ARBA" id="ARBA00022490"/>
    </source>
</evidence>
<dbReference type="GO" id="GO:0006511">
    <property type="term" value="P:ubiquitin-dependent protein catabolic process"/>
    <property type="evidence" value="ECO:0007669"/>
    <property type="project" value="TreeGrafter"/>
</dbReference>
<dbReference type="SUPFAM" id="SSF144232">
    <property type="entry name" value="HIT/MYND zinc finger-like"/>
    <property type="match status" value="1"/>
</dbReference>
<name>A0A4P9XT65_9FUNG</name>
<organism evidence="9 10">
    <name type="scientific">Thamnocephalis sphaerospora</name>
    <dbReference type="NCBI Taxonomy" id="78915"/>
    <lineage>
        <taxon>Eukaryota</taxon>
        <taxon>Fungi</taxon>
        <taxon>Fungi incertae sedis</taxon>
        <taxon>Zoopagomycota</taxon>
        <taxon>Zoopagomycotina</taxon>
        <taxon>Zoopagomycetes</taxon>
        <taxon>Zoopagales</taxon>
        <taxon>Sigmoideomycetaceae</taxon>
        <taxon>Thamnocephalis</taxon>
    </lineage>
</organism>
<evidence type="ECO:0000256" key="4">
    <source>
        <dbReference type="ARBA" id="ARBA00022723"/>
    </source>
</evidence>
<evidence type="ECO:0000313" key="10">
    <source>
        <dbReference type="Proteomes" id="UP000271241"/>
    </source>
</evidence>
<evidence type="ECO:0000256" key="2">
    <source>
        <dbReference type="ARBA" id="ARBA00010655"/>
    </source>
</evidence>
<dbReference type="OrthoDB" id="5594178at2759"/>
<feature type="non-terminal residue" evidence="9">
    <location>
        <position position="339"/>
    </location>
</feature>
<evidence type="ECO:0000256" key="1">
    <source>
        <dbReference type="ARBA" id="ARBA00004496"/>
    </source>
</evidence>
<dbReference type="PROSITE" id="PS50865">
    <property type="entry name" value="ZF_MYND_2"/>
    <property type="match status" value="1"/>
</dbReference>
<keyword evidence="3" id="KW-0963">Cytoplasm</keyword>
<reference evidence="10" key="1">
    <citation type="journal article" date="2018" name="Nat. Microbiol.">
        <title>Leveraging single-cell genomics to expand the fungal tree of life.</title>
        <authorList>
            <person name="Ahrendt S.R."/>
            <person name="Quandt C.A."/>
            <person name="Ciobanu D."/>
            <person name="Clum A."/>
            <person name="Salamov A."/>
            <person name="Andreopoulos B."/>
            <person name="Cheng J.F."/>
            <person name="Woyke T."/>
            <person name="Pelin A."/>
            <person name="Henrissat B."/>
            <person name="Reynolds N.K."/>
            <person name="Benny G.L."/>
            <person name="Smith M.E."/>
            <person name="James T.Y."/>
            <person name="Grigoriev I.V."/>
        </authorList>
    </citation>
    <scope>NUCLEOTIDE SEQUENCE [LARGE SCALE GENOMIC DNA]</scope>
    <source>
        <strain evidence="10">RSA 1356</strain>
    </source>
</reference>
<dbReference type="PANTHER" id="PTHR47442">
    <property type="entry name" value="MYND-TYPE ZINC FINGER PROTEIN MUB1"/>
    <property type="match status" value="1"/>
</dbReference>
<keyword evidence="6" id="KW-0862">Zinc</keyword>
<dbReference type="Proteomes" id="UP000271241">
    <property type="component" value="Unassembled WGS sequence"/>
</dbReference>
<keyword evidence="4" id="KW-0479">Metal-binding</keyword>
<sequence length="339" mass="37944">MREQNFCFPEQQRACLTITPSLYDRRALDCTAPLPLLTSLMHLSLMTSTSQRVREALSVDGGLERLTHILETTSRSDNRDRRSAWRWILAYHCLVNVGVRSSEHIRARVERSGGVRVIIPWAANLVTTRLRRATNPAHSPASMDEDDAQDAATVASTVRRQQEFAAAAAAAATAVFTANEPPFREEDILLALQLLAYLSKHPRIRDRLHVDYPVNVFTLVERFCARHHSNTIQLWAGVVMRNGCRKDDTRGGLRRCAYLHCGHWETTPHEFAKCRRCRKAKYCSKQCQSRAWSDGHRYWCVARQSTAAGATGMMAMATAATTVTATIATTMTAATNTAT</sequence>
<comment type="similarity">
    <text evidence="2">Belongs to the MUB1/samB family.</text>
</comment>
<dbReference type="Pfam" id="PF01753">
    <property type="entry name" value="zf-MYND"/>
    <property type="match status" value="1"/>
</dbReference>
<evidence type="ECO:0000259" key="8">
    <source>
        <dbReference type="PROSITE" id="PS50865"/>
    </source>
</evidence>
<keyword evidence="5 7" id="KW-0863">Zinc-finger</keyword>
<evidence type="ECO:0000256" key="5">
    <source>
        <dbReference type="ARBA" id="ARBA00022771"/>
    </source>
</evidence>